<dbReference type="Pfam" id="PF00855">
    <property type="entry name" value="PWWP"/>
    <property type="match status" value="1"/>
</dbReference>
<dbReference type="PROSITE" id="PS00895">
    <property type="entry name" value="3_HYDROXYISOBUT_DH"/>
    <property type="match status" value="1"/>
</dbReference>
<dbReference type="InterPro" id="IPR006115">
    <property type="entry name" value="6PGDH_NADP-bd"/>
</dbReference>
<dbReference type="SUPFAM" id="SSF51735">
    <property type="entry name" value="NAD(P)-binding Rossmann-fold domains"/>
    <property type="match status" value="1"/>
</dbReference>
<comment type="similarity">
    <text evidence="2">Belongs to the HIBADH-related family. NP60 subfamily.</text>
</comment>
<feature type="compositionally biased region" description="Basic and acidic residues" evidence="6">
    <location>
        <begin position="233"/>
        <end position="256"/>
    </location>
</feature>
<dbReference type="SUPFAM" id="SSF63748">
    <property type="entry name" value="Tudor/PWWP/MBT"/>
    <property type="match status" value="1"/>
</dbReference>
<keyword evidence="8" id="KW-1185">Reference proteome</keyword>
<dbReference type="GO" id="GO:0031491">
    <property type="term" value="F:nucleosome binding"/>
    <property type="evidence" value="ECO:0007669"/>
    <property type="project" value="TreeGrafter"/>
</dbReference>
<protein>
    <recommendedName>
        <fullName evidence="5">Cytokine-like nuclear factor N-PAC</fullName>
    </recommendedName>
    <alternativeName>
        <fullName evidence="4">Glyoxylate reductase 1 homolog</fullName>
    </alternativeName>
</protein>
<feature type="compositionally biased region" description="Basic and acidic residues" evidence="6">
    <location>
        <begin position="136"/>
        <end position="148"/>
    </location>
</feature>
<feature type="compositionally biased region" description="Basic and acidic residues" evidence="6">
    <location>
        <begin position="157"/>
        <end position="167"/>
    </location>
</feature>
<dbReference type="InterPro" id="IPR008927">
    <property type="entry name" value="6-PGluconate_DH-like_C_sf"/>
</dbReference>
<dbReference type="GO" id="GO:0000785">
    <property type="term" value="C:chromatin"/>
    <property type="evidence" value="ECO:0007669"/>
    <property type="project" value="TreeGrafter"/>
</dbReference>
<dbReference type="FunFam" id="3.40.50.720:FF:000058">
    <property type="entry name" value="Putative oxidoreductase GLYR1 homolog"/>
    <property type="match status" value="1"/>
</dbReference>
<evidence type="ECO:0000256" key="6">
    <source>
        <dbReference type="SAM" id="MobiDB-lite"/>
    </source>
</evidence>
<gene>
    <name evidence="7" type="ORF">OFUS_LOCUS5096</name>
</gene>
<dbReference type="AlphaFoldDB" id="A0A8J1TI08"/>
<dbReference type="PANTHER" id="PTHR43580:SF2">
    <property type="entry name" value="CYTOKINE-LIKE NUCLEAR FACTOR N-PAC"/>
    <property type="match status" value="1"/>
</dbReference>
<evidence type="ECO:0000256" key="3">
    <source>
        <dbReference type="ARBA" id="ARBA00022454"/>
    </source>
</evidence>
<dbReference type="Proteomes" id="UP000749559">
    <property type="component" value="Unassembled WGS sequence"/>
</dbReference>
<dbReference type="Gene3D" id="3.40.50.720">
    <property type="entry name" value="NAD(P)-binding Rossmann-like Domain"/>
    <property type="match status" value="1"/>
</dbReference>
<dbReference type="InterPro" id="IPR036291">
    <property type="entry name" value="NAD(P)-bd_dom_sf"/>
</dbReference>
<dbReference type="SUPFAM" id="SSF48179">
    <property type="entry name" value="6-phosphogluconate dehydrogenase C-terminal domain-like"/>
    <property type="match status" value="1"/>
</dbReference>
<dbReference type="InterPro" id="IPR029154">
    <property type="entry name" value="HIBADH-like_NADP-bd"/>
</dbReference>
<dbReference type="GO" id="GO:0050661">
    <property type="term" value="F:NADP binding"/>
    <property type="evidence" value="ECO:0007669"/>
    <property type="project" value="InterPro"/>
</dbReference>
<dbReference type="InterPro" id="IPR000313">
    <property type="entry name" value="PWWP_dom"/>
</dbReference>
<evidence type="ECO:0000256" key="4">
    <source>
        <dbReference type="ARBA" id="ARBA00030287"/>
    </source>
</evidence>
<dbReference type="Gene3D" id="1.10.1040.10">
    <property type="entry name" value="N-(1-d-carboxylethyl)-l-norvaline Dehydrogenase, domain 2"/>
    <property type="match status" value="1"/>
</dbReference>
<dbReference type="GO" id="GO:0003677">
    <property type="term" value="F:DNA binding"/>
    <property type="evidence" value="ECO:0007669"/>
    <property type="project" value="TreeGrafter"/>
</dbReference>
<reference evidence="7" key="1">
    <citation type="submission" date="2022-03" db="EMBL/GenBank/DDBJ databases">
        <authorList>
            <person name="Martin C."/>
        </authorList>
    </citation>
    <scope>NUCLEOTIDE SEQUENCE</scope>
</reference>
<dbReference type="GO" id="GO:0140673">
    <property type="term" value="P:transcription elongation-coupled chromatin remodeling"/>
    <property type="evidence" value="ECO:0007669"/>
    <property type="project" value="TreeGrafter"/>
</dbReference>
<dbReference type="OrthoDB" id="21615at2759"/>
<evidence type="ECO:0000313" key="8">
    <source>
        <dbReference type="Proteomes" id="UP000749559"/>
    </source>
</evidence>
<dbReference type="CDD" id="cd05836">
    <property type="entry name" value="PWWP_GLYR1"/>
    <property type="match status" value="1"/>
</dbReference>
<dbReference type="SMART" id="SM00293">
    <property type="entry name" value="PWWP"/>
    <property type="match status" value="1"/>
</dbReference>
<dbReference type="InterPro" id="IPR035501">
    <property type="entry name" value="GLYR1_PWWP"/>
</dbReference>
<dbReference type="PROSITE" id="PS50812">
    <property type="entry name" value="PWWP"/>
    <property type="match status" value="1"/>
</dbReference>
<proteinExistence type="inferred from homology"/>
<evidence type="ECO:0000256" key="2">
    <source>
        <dbReference type="ARBA" id="ARBA00007598"/>
    </source>
</evidence>
<dbReference type="EMBL" id="CAIIXF020000002">
    <property type="protein sequence ID" value="CAH1778131.1"/>
    <property type="molecule type" value="Genomic_DNA"/>
</dbReference>
<feature type="compositionally biased region" description="Acidic residues" evidence="6">
    <location>
        <begin position="188"/>
        <end position="198"/>
    </location>
</feature>
<feature type="region of interest" description="Disordered" evidence="6">
    <location>
        <begin position="96"/>
        <end position="265"/>
    </location>
</feature>
<dbReference type="GO" id="GO:0051287">
    <property type="term" value="F:NAD binding"/>
    <property type="evidence" value="ECO:0007669"/>
    <property type="project" value="InterPro"/>
</dbReference>
<comment type="caution">
    <text evidence="7">The sequence shown here is derived from an EMBL/GenBank/DDBJ whole genome shotgun (WGS) entry which is preliminary data.</text>
</comment>
<dbReference type="PANTHER" id="PTHR43580">
    <property type="entry name" value="OXIDOREDUCTASE GLYR1-RELATED"/>
    <property type="match status" value="1"/>
</dbReference>
<dbReference type="Gene3D" id="2.30.30.140">
    <property type="match status" value="1"/>
</dbReference>
<dbReference type="GO" id="GO:0016491">
    <property type="term" value="F:oxidoreductase activity"/>
    <property type="evidence" value="ECO:0007669"/>
    <property type="project" value="InterPro"/>
</dbReference>
<evidence type="ECO:0000313" key="7">
    <source>
        <dbReference type="EMBL" id="CAH1778131.1"/>
    </source>
</evidence>
<organism evidence="7 8">
    <name type="scientific">Owenia fusiformis</name>
    <name type="common">Polychaete worm</name>
    <dbReference type="NCBI Taxonomy" id="6347"/>
    <lineage>
        <taxon>Eukaryota</taxon>
        <taxon>Metazoa</taxon>
        <taxon>Spiralia</taxon>
        <taxon>Lophotrochozoa</taxon>
        <taxon>Annelida</taxon>
        <taxon>Polychaeta</taxon>
        <taxon>Sedentaria</taxon>
        <taxon>Canalipalpata</taxon>
        <taxon>Sabellida</taxon>
        <taxon>Oweniida</taxon>
        <taxon>Oweniidae</taxon>
        <taxon>Owenia</taxon>
    </lineage>
</organism>
<comment type="subcellular location">
    <subcellularLocation>
        <location evidence="1">Chromosome</location>
    </subcellularLocation>
</comment>
<dbReference type="Pfam" id="PF03446">
    <property type="entry name" value="NAD_binding_2"/>
    <property type="match status" value="1"/>
</dbReference>
<sequence length="597" mass="65358">MASNFKVDDLVWAKMKGFPAWPGKVIEPKPEIKVRSKKNHQFVFFFGSENYAWVPNESIWLYPEHKSRFTLTSRIPKGFKEAMESVEDILKANAATASASVPEADASSSSGDLDSNKSDNPDLPSIEEEIAQIFGDKSEPTPKKDYSREPLASKSSAKVEGEEKEGNVFDNMESWMKKKSPMGSANGDADEENSGEDEPLSKLSDSKEAPAKEKRERKPPKKNEDFVTDFDEEAKTKKVKDDQVEKVKKERKRKAESTPPRPKVKNQKLLVKFGGTPSKCSPIVSPVKRQLVPNADSGTAIIEQKNIIPTPAKIGFIGLGIMGNGMVTNLLASGHEVTIWNRSPHKCKEHTRVGALKVDTPVQVVKSCDITFSCVSDPAAVKDIVFGNSGILEGICSGKGYVDMSTIDVETVTDINEAINAKGGRFLEAPVSGNKFMAETGQLIILTAGDKKLYKDCYSCFEAMGHRTVYLGEVGNGARMKLINSSIMGTMLTGLAEGLALAEKVGLDQEEVLQVLDFGSLSCPLIKDRGKAMMEGRYEPENLVRNFQKDMRLAINMGDQTDQPLPVTAVSNELFKKAKAMGYADNDVSAVIRAIDA</sequence>
<feature type="compositionally biased region" description="Basic and acidic residues" evidence="6">
    <location>
        <begin position="204"/>
        <end position="225"/>
    </location>
</feature>
<dbReference type="InterPro" id="IPR002204">
    <property type="entry name" value="3-OH-isobutyrate_DH-rel_CS"/>
</dbReference>
<accession>A0A8J1TI08</accession>
<dbReference type="InterPro" id="IPR013328">
    <property type="entry name" value="6PGD_dom2"/>
</dbReference>
<evidence type="ECO:0000256" key="1">
    <source>
        <dbReference type="ARBA" id="ARBA00004286"/>
    </source>
</evidence>
<dbReference type="InterPro" id="IPR051265">
    <property type="entry name" value="HIBADH-related_NP60_sf"/>
</dbReference>
<name>A0A8J1TI08_OWEFU</name>
<dbReference type="Pfam" id="PF14833">
    <property type="entry name" value="NAD_binding_11"/>
    <property type="match status" value="1"/>
</dbReference>
<evidence type="ECO:0000256" key="5">
    <source>
        <dbReference type="ARBA" id="ARBA00034140"/>
    </source>
</evidence>
<keyword evidence="3" id="KW-0158">Chromosome</keyword>